<dbReference type="Pfam" id="PF13968">
    <property type="entry name" value="DUF4220"/>
    <property type="match status" value="1"/>
</dbReference>
<dbReference type="AlphaFoldDB" id="A0A0Q3E197"/>
<keyword evidence="1" id="KW-0812">Transmembrane</keyword>
<dbReference type="Pfam" id="PF04578">
    <property type="entry name" value="DUF594"/>
    <property type="match status" value="1"/>
</dbReference>
<dbReference type="PANTHER" id="PTHR31325">
    <property type="entry name" value="OS01G0798800 PROTEIN-RELATED"/>
    <property type="match status" value="1"/>
</dbReference>
<dbReference type="InParanoid" id="A0A0Q3E197"/>
<feature type="transmembrane region" description="Helical" evidence="1">
    <location>
        <begin position="170"/>
        <end position="189"/>
    </location>
</feature>
<dbReference type="ExpressionAtlas" id="A0A0Q3E197">
    <property type="expression patterns" value="baseline"/>
</dbReference>
<gene>
    <name evidence="3" type="ORF">BRADI_5g01000v3</name>
</gene>
<feature type="transmembrane region" description="Helical" evidence="1">
    <location>
        <begin position="380"/>
        <end position="402"/>
    </location>
</feature>
<accession>A0A0Q3E197</accession>
<dbReference type="Proteomes" id="UP000008810">
    <property type="component" value="Chromosome 5"/>
</dbReference>
<dbReference type="EnsemblPlants" id="KQJ81478">
    <property type="protein sequence ID" value="KQJ81478"/>
    <property type="gene ID" value="BRADI_5g01000v3"/>
</dbReference>
<feature type="transmembrane region" description="Helical" evidence="1">
    <location>
        <begin position="128"/>
        <end position="150"/>
    </location>
</feature>
<protein>
    <recommendedName>
        <fullName evidence="2">DUF4220 domain-containing protein</fullName>
    </recommendedName>
</protein>
<feature type="transmembrane region" description="Helical" evidence="1">
    <location>
        <begin position="423"/>
        <end position="442"/>
    </location>
</feature>
<dbReference type="InterPro" id="IPR007658">
    <property type="entry name" value="DUF594"/>
</dbReference>
<dbReference type="InterPro" id="IPR025315">
    <property type="entry name" value="DUF4220"/>
</dbReference>
<reference evidence="4" key="3">
    <citation type="submission" date="2018-08" db="UniProtKB">
        <authorList>
            <consortium name="EnsemblPlants"/>
        </authorList>
    </citation>
    <scope>IDENTIFICATION</scope>
    <source>
        <strain evidence="4">cv. Bd21</strain>
    </source>
</reference>
<dbReference type="OrthoDB" id="672171at2759"/>
<keyword evidence="5" id="KW-1185">Reference proteome</keyword>
<feature type="transmembrane region" description="Helical" evidence="1">
    <location>
        <begin position="96"/>
        <end position="116"/>
    </location>
</feature>
<feature type="transmembrane region" description="Helical" evidence="1">
    <location>
        <begin position="63"/>
        <end position="84"/>
    </location>
</feature>
<dbReference type="EMBL" id="CM000884">
    <property type="protein sequence ID" value="KQJ81478.1"/>
    <property type="molecule type" value="Genomic_DNA"/>
</dbReference>
<keyword evidence="1" id="KW-0472">Membrane</keyword>
<sequence>MDHQGGGQQESVNMTKALDALSPWVRNPRRIIVQIEAFVVAAVMLLLLQLILGSFRPQSRSAFIQVGSWMAYKLSFPVVTYTLGMMQSSPVKNALYPVWAVSLFLVAGSTTAVKAFDLDDNKQWKLYLFELFQYALYSGLTLGLLFPYGFKESFNLKNLMFQEHHHQTGNKVTFAIVILNLLVFFTHITKVISCRFVCKTNPSRAVTEFMKNQATRCDYMNSQPFERDPVSMKGYNYPVRCQSVILRQASGVNTADSGAQLKDLCLSYALFKLLRQRYFGMVCAEASLPETHDFVFKGLLSAEDRYEIAFKIVEVELGFLHDYFFTTYYVIRKQQIPLFVMMLVRIILILFVGAYVLPDSLSIETPSAAIEVHPKAADTIITLLVLCMIVFVELLQAACYMASDCLKVSLTCKYVRNAHLGGIKFFVSLVGFYSRFSIFRYWTGKIGQCSVISECQSFASNLQYVLKPRKNPFELAYELTFPKKKASVNLTSKLKIAIARNLKASNGYLTNGEASPKKNNVLEQFSWALRGPTEIEVILVWHMATDYYIRTSQEEKEAATCHQEFAVTLSRYCAYLIDYAPELLHGYVDAELGIARMMKEVSETIGSLSSIDAKYKAMHDLEEREEEDDTVFRKGVKLGKQLERMDNSNLRWKLMAELWAEKIIYIAPSDNVKKHMEFLAKGGEFLTHLWALLSHAGILKIDRDNSLATMPGQP</sequence>
<organism evidence="3">
    <name type="scientific">Brachypodium distachyon</name>
    <name type="common">Purple false brome</name>
    <name type="synonym">Trachynia distachya</name>
    <dbReference type="NCBI Taxonomy" id="15368"/>
    <lineage>
        <taxon>Eukaryota</taxon>
        <taxon>Viridiplantae</taxon>
        <taxon>Streptophyta</taxon>
        <taxon>Embryophyta</taxon>
        <taxon>Tracheophyta</taxon>
        <taxon>Spermatophyta</taxon>
        <taxon>Magnoliopsida</taxon>
        <taxon>Liliopsida</taxon>
        <taxon>Poales</taxon>
        <taxon>Poaceae</taxon>
        <taxon>BOP clade</taxon>
        <taxon>Pooideae</taxon>
        <taxon>Stipodae</taxon>
        <taxon>Brachypodieae</taxon>
        <taxon>Brachypodium</taxon>
    </lineage>
</organism>
<evidence type="ECO:0000313" key="5">
    <source>
        <dbReference type="Proteomes" id="UP000008810"/>
    </source>
</evidence>
<feature type="domain" description="DUF4220" evidence="2">
    <location>
        <begin position="69"/>
        <end position="453"/>
    </location>
</feature>
<evidence type="ECO:0000256" key="1">
    <source>
        <dbReference type="SAM" id="Phobius"/>
    </source>
</evidence>
<proteinExistence type="predicted"/>
<dbReference type="Gramene" id="KQJ81478">
    <property type="protein sequence ID" value="KQJ81478"/>
    <property type="gene ID" value="BRADI_5g01000v3"/>
</dbReference>
<evidence type="ECO:0000313" key="4">
    <source>
        <dbReference type="EnsemblPlants" id="KQJ81478"/>
    </source>
</evidence>
<evidence type="ECO:0000259" key="2">
    <source>
        <dbReference type="Pfam" id="PF13968"/>
    </source>
</evidence>
<feature type="transmembrane region" description="Helical" evidence="1">
    <location>
        <begin position="338"/>
        <end position="357"/>
    </location>
</feature>
<name>A0A0Q3E197_BRADI</name>
<feature type="transmembrane region" description="Helical" evidence="1">
    <location>
        <begin position="31"/>
        <end position="51"/>
    </location>
</feature>
<reference evidence="3 4" key="1">
    <citation type="journal article" date="2010" name="Nature">
        <title>Genome sequencing and analysis of the model grass Brachypodium distachyon.</title>
        <authorList>
            <consortium name="International Brachypodium Initiative"/>
        </authorList>
    </citation>
    <scope>NUCLEOTIDE SEQUENCE [LARGE SCALE GENOMIC DNA]</scope>
    <source>
        <strain evidence="3 4">Bd21</strain>
    </source>
</reference>
<evidence type="ECO:0000313" key="3">
    <source>
        <dbReference type="EMBL" id="KQJ81478.1"/>
    </source>
</evidence>
<keyword evidence="1" id="KW-1133">Transmembrane helix</keyword>
<reference evidence="3" key="2">
    <citation type="submission" date="2017-06" db="EMBL/GenBank/DDBJ databases">
        <title>WGS assembly of Brachypodium distachyon.</title>
        <authorList>
            <consortium name="The International Brachypodium Initiative"/>
            <person name="Lucas S."/>
            <person name="Harmon-Smith M."/>
            <person name="Lail K."/>
            <person name="Tice H."/>
            <person name="Grimwood J."/>
            <person name="Bruce D."/>
            <person name="Barry K."/>
            <person name="Shu S."/>
            <person name="Lindquist E."/>
            <person name="Wang M."/>
            <person name="Pitluck S."/>
            <person name="Vogel J.P."/>
            <person name="Garvin D.F."/>
            <person name="Mockler T.C."/>
            <person name="Schmutz J."/>
            <person name="Rokhsar D."/>
            <person name="Bevan M.W."/>
        </authorList>
    </citation>
    <scope>NUCLEOTIDE SEQUENCE</scope>
    <source>
        <strain evidence="3">Bd21</strain>
    </source>
</reference>